<organism evidence="2 3">
    <name type="scientific">Sulfurirhabdus autotrophica</name>
    <dbReference type="NCBI Taxonomy" id="1706046"/>
    <lineage>
        <taxon>Bacteria</taxon>
        <taxon>Pseudomonadati</taxon>
        <taxon>Pseudomonadota</taxon>
        <taxon>Betaproteobacteria</taxon>
        <taxon>Nitrosomonadales</taxon>
        <taxon>Sulfuricellaceae</taxon>
        <taxon>Sulfurirhabdus</taxon>
    </lineage>
</organism>
<dbReference type="SUPFAM" id="SSF158791">
    <property type="entry name" value="MgtE N-terminal domain-like"/>
    <property type="match status" value="1"/>
</dbReference>
<name>A0A4R3Y012_9PROT</name>
<dbReference type="EMBL" id="SMCO01000016">
    <property type="protein sequence ID" value="TCV83313.1"/>
    <property type="molecule type" value="Genomic_DNA"/>
</dbReference>
<dbReference type="InterPro" id="IPR006669">
    <property type="entry name" value="MgtE_transporter"/>
</dbReference>
<dbReference type="GO" id="GO:0015095">
    <property type="term" value="F:magnesium ion transmembrane transporter activity"/>
    <property type="evidence" value="ECO:0007669"/>
    <property type="project" value="InterPro"/>
</dbReference>
<feature type="domain" description="Magnesium transporter MgtE intracellular" evidence="1">
    <location>
        <begin position="14"/>
        <end position="117"/>
    </location>
</feature>
<dbReference type="Proteomes" id="UP000295367">
    <property type="component" value="Unassembled WGS sequence"/>
</dbReference>
<comment type="caution">
    <text evidence="2">The sequence shown here is derived from an EMBL/GenBank/DDBJ whole genome shotgun (WGS) entry which is preliminary data.</text>
</comment>
<dbReference type="OrthoDB" id="9790355at2"/>
<gene>
    <name evidence="2" type="ORF">EDC63_11664</name>
</gene>
<dbReference type="Pfam" id="PF03448">
    <property type="entry name" value="MgtE_N"/>
    <property type="match status" value="1"/>
</dbReference>
<accession>A0A4R3Y012</accession>
<dbReference type="InterPro" id="IPR046342">
    <property type="entry name" value="CBS_dom_sf"/>
</dbReference>
<dbReference type="Gene3D" id="3.10.580.10">
    <property type="entry name" value="CBS-domain"/>
    <property type="match status" value="1"/>
</dbReference>
<evidence type="ECO:0000313" key="2">
    <source>
        <dbReference type="EMBL" id="TCV83313.1"/>
    </source>
</evidence>
<sequence>MASNEALSFAFLESHPADAARVLERLAPASAAALLKSAPLRLATPVLRHMFPLAGARCLEQLEDSETNGLLHGVGAQAGVALLRQFGAERRAQLLAQLPTALTIAYELLLGYPEGTVGAWMDPHALALPADMTGGESIERVRRADDAPVADPFVIDHNQRLIGYVELADLLRANTKTPLTRIVRPSPHRLPAQSMIAGLSEHPGWRVSSILPVVDRGDRLVGAITHAALQRALSIETVAPLDRKSEDALVDVASAYWFGVSSVIQALVSLLPVERRDRKS</sequence>
<reference evidence="2 3" key="1">
    <citation type="submission" date="2019-03" db="EMBL/GenBank/DDBJ databases">
        <title>Genomic Encyclopedia of Type Strains, Phase IV (KMG-IV): sequencing the most valuable type-strain genomes for metagenomic binning, comparative biology and taxonomic classification.</title>
        <authorList>
            <person name="Goeker M."/>
        </authorList>
    </citation>
    <scope>NUCLEOTIDE SEQUENCE [LARGE SCALE GENOMIC DNA]</scope>
    <source>
        <strain evidence="2 3">DSM 100309</strain>
    </source>
</reference>
<evidence type="ECO:0000313" key="3">
    <source>
        <dbReference type="Proteomes" id="UP000295367"/>
    </source>
</evidence>
<dbReference type="SUPFAM" id="SSF54631">
    <property type="entry name" value="CBS-domain pair"/>
    <property type="match status" value="1"/>
</dbReference>
<keyword evidence="3" id="KW-1185">Reference proteome</keyword>
<dbReference type="PANTHER" id="PTHR43773:SF1">
    <property type="entry name" value="MAGNESIUM TRANSPORTER MGTE"/>
    <property type="match status" value="1"/>
</dbReference>
<dbReference type="RefSeq" id="WP_132920947.1">
    <property type="nucleotide sequence ID" value="NZ_SMCO01000016.1"/>
</dbReference>
<dbReference type="InterPro" id="IPR006668">
    <property type="entry name" value="Mg_transptr_MgtE_intracell_dom"/>
</dbReference>
<dbReference type="Pfam" id="PF00571">
    <property type="entry name" value="CBS"/>
    <property type="match status" value="1"/>
</dbReference>
<proteinExistence type="predicted"/>
<dbReference type="GO" id="GO:0016020">
    <property type="term" value="C:membrane"/>
    <property type="evidence" value="ECO:0007669"/>
    <property type="project" value="InterPro"/>
</dbReference>
<dbReference type="PANTHER" id="PTHR43773">
    <property type="entry name" value="MAGNESIUM TRANSPORTER MGTE"/>
    <property type="match status" value="1"/>
</dbReference>
<dbReference type="InterPro" id="IPR000644">
    <property type="entry name" value="CBS_dom"/>
</dbReference>
<dbReference type="AlphaFoldDB" id="A0A4R3Y012"/>
<dbReference type="SMART" id="SM00924">
    <property type="entry name" value="MgtE_N"/>
    <property type="match status" value="1"/>
</dbReference>
<evidence type="ECO:0000259" key="1">
    <source>
        <dbReference type="SMART" id="SM00924"/>
    </source>
</evidence>
<protein>
    <submittedName>
        <fullName evidence="2">MgtE-like protein</fullName>
    </submittedName>
</protein>